<organism evidence="2 3">
    <name type="scientific">Agaricus bisporus var. burnettii</name>
    <dbReference type="NCBI Taxonomy" id="192524"/>
    <lineage>
        <taxon>Eukaryota</taxon>
        <taxon>Fungi</taxon>
        <taxon>Dikarya</taxon>
        <taxon>Basidiomycota</taxon>
        <taxon>Agaricomycotina</taxon>
        <taxon>Agaricomycetes</taxon>
        <taxon>Agaricomycetidae</taxon>
        <taxon>Agaricales</taxon>
        <taxon>Agaricineae</taxon>
        <taxon>Agaricaceae</taxon>
        <taxon>Agaricus</taxon>
    </lineage>
</organism>
<dbReference type="Proteomes" id="UP000629468">
    <property type="component" value="Unassembled WGS sequence"/>
</dbReference>
<sequence length="326" mass="35934">MSSSLANLTPLFLALQISGGQVGLPIIIATLVLSKKVARHPTLINFFCTWVIYSIVFCLLLYSGGQGRPASEVLCQVQSVLIHGASPMCGVATLALVIQFWVTMQESPAQQQLVTLSRSSRWPATLRLRILLVLPYAVFVVFILATTLLQRRSGVEVISNGLYCTMHELSATPIVGYGVPAFCTATLIAIVGFEVAIAIRYFRMLHTISSSFPLADTKKSPVMIIRVLVLSVYTLVSLISGVLFLSQSQQPWPYMVQAALPLFAFLVFGMQKDIILVWRFWKPYPVVPPFDIPLKHPPHHHPRCISVISIDTAIFNTSPTSPLTNV</sequence>
<gene>
    <name evidence="2" type="ORF">Agabi119p4_250</name>
</gene>
<keyword evidence="1" id="KW-0472">Membrane</keyword>
<dbReference type="AlphaFoldDB" id="A0A8H7FAF4"/>
<evidence type="ECO:0000256" key="1">
    <source>
        <dbReference type="SAM" id="Phobius"/>
    </source>
</evidence>
<name>A0A8H7FAF4_AGABI</name>
<accession>A0A8H7FAF4</accession>
<feature type="transmembrane region" description="Helical" evidence="1">
    <location>
        <begin position="223"/>
        <end position="246"/>
    </location>
</feature>
<feature type="transmembrane region" description="Helical" evidence="1">
    <location>
        <begin position="252"/>
        <end position="270"/>
    </location>
</feature>
<evidence type="ECO:0000313" key="2">
    <source>
        <dbReference type="EMBL" id="KAF7784085.1"/>
    </source>
</evidence>
<keyword evidence="1" id="KW-0812">Transmembrane</keyword>
<feature type="transmembrane region" description="Helical" evidence="1">
    <location>
        <begin position="82"/>
        <end position="102"/>
    </location>
</feature>
<feature type="transmembrane region" description="Helical" evidence="1">
    <location>
        <begin position="128"/>
        <end position="149"/>
    </location>
</feature>
<reference evidence="2 3" key="1">
    <citation type="journal article" name="Sci. Rep.">
        <title>Telomere-to-telomere assembled and centromere annotated genomes of the two main subspecies of the button mushroom Agaricus bisporus reveal especially polymorphic chromosome ends.</title>
        <authorList>
            <person name="Sonnenberg A.S.M."/>
            <person name="Sedaghat-Telgerd N."/>
            <person name="Lavrijssen B."/>
            <person name="Ohm R.A."/>
            <person name="Hendrickx P.M."/>
            <person name="Scholtmeijer K."/>
            <person name="Baars J.J.P."/>
            <person name="van Peer A."/>
        </authorList>
    </citation>
    <scope>NUCLEOTIDE SEQUENCE [LARGE SCALE GENOMIC DNA]</scope>
    <source>
        <strain evidence="2 3">H119_p4</strain>
    </source>
</reference>
<keyword evidence="1" id="KW-1133">Transmembrane helix</keyword>
<dbReference type="EMBL" id="JABXXO010000001">
    <property type="protein sequence ID" value="KAF7784085.1"/>
    <property type="molecule type" value="Genomic_DNA"/>
</dbReference>
<proteinExistence type="predicted"/>
<evidence type="ECO:0000313" key="3">
    <source>
        <dbReference type="Proteomes" id="UP000629468"/>
    </source>
</evidence>
<feature type="transmembrane region" description="Helical" evidence="1">
    <location>
        <begin position="42"/>
        <end position="62"/>
    </location>
</feature>
<protein>
    <submittedName>
        <fullName evidence="2">Uncharacterized protein</fullName>
    </submittedName>
</protein>
<comment type="caution">
    <text evidence="2">The sequence shown here is derived from an EMBL/GenBank/DDBJ whole genome shotgun (WGS) entry which is preliminary data.</text>
</comment>
<feature type="transmembrane region" description="Helical" evidence="1">
    <location>
        <begin position="12"/>
        <end position="33"/>
    </location>
</feature>
<feature type="transmembrane region" description="Helical" evidence="1">
    <location>
        <begin position="177"/>
        <end position="202"/>
    </location>
</feature>